<gene>
    <name evidence="2" type="ORF">BRADI_5g07755v3</name>
</gene>
<evidence type="ECO:0000313" key="2">
    <source>
        <dbReference type="EMBL" id="KQJ82244.1"/>
    </source>
</evidence>
<organism evidence="2">
    <name type="scientific">Brachypodium distachyon</name>
    <name type="common">Purple false brome</name>
    <name type="synonym">Trachynia distachya</name>
    <dbReference type="NCBI Taxonomy" id="15368"/>
    <lineage>
        <taxon>Eukaryota</taxon>
        <taxon>Viridiplantae</taxon>
        <taxon>Streptophyta</taxon>
        <taxon>Embryophyta</taxon>
        <taxon>Tracheophyta</taxon>
        <taxon>Spermatophyta</taxon>
        <taxon>Magnoliopsida</taxon>
        <taxon>Liliopsida</taxon>
        <taxon>Poales</taxon>
        <taxon>Poaceae</taxon>
        <taxon>BOP clade</taxon>
        <taxon>Pooideae</taxon>
        <taxon>Stipodae</taxon>
        <taxon>Brachypodieae</taxon>
        <taxon>Brachypodium</taxon>
    </lineage>
</organism>
<reference evidence="2" key="2">
    <citation type="submission" date="2017-06" db="EMBL/GenBank/DDBJ databases">
        <title>WGS assembly of Brachypodium distachyon.</title>
        <authorList>
            <consortium name="The International Brachypodium Initiative"/>
            <person name="Lucas S."/>
            <person name="Harmon-Smith M."/>
            <person name="Lail K."/>
            <person name="Tice H."/>
            <person name="Grimwood J."/>
            <person name="Bruce D."/>
            <person name="Barry K."/>
            <person name="Shu S."/>
            <person name="Lindquist E."/>
            <person name="Wang M."/>
            <person name="Pitluck S."/>
            <person name="Vogel J.P."/>
            <person name="Garvin D.F."/>
            <person name="Mockler T.C."/>
            <person name="Schmutz J."/>
            <person name="Rokhsar D."/>
            <person name="Bevan M.W."/>
        </authorList>
    </citation>
    <scope>NUCLEOTIDE SEQUENCE</scope>
    <source>
        <strain evidence="2">Bd21</strain>
    </source>
</reference>
<dbReference type="EnsemblPlants" id="KQJ82244">
    <property type="protein sequence ID" value="KQJ82244"/>
    <property type="gene ID" value="BRADI_5g07755v3"/>
</dbReference>
<feature type="region of interest" description="Disordered" evidence="1">
    <location>
        <begin position="57"/>
        <end position="84"/>
    </location>
</feature>
<keyword evidence="4" id="KW-1185">Reference proteome</keyword>
<proteinExistence type="predicted"/>
<reference evidence="2 3" key="1">
    <citation type="journal article" date="2010" name="Nature">
        <title>Genome sequencing and analysis of the model grass Brachypodium distachyon.</title>
        <authorList>
            <consortium name="International Brachypodium Initiative"/>
        </authorList>
    </citation>
    <scope>NUCLEOTIDE SEQUENCE [LARGE SCALE GENOMIC DNA]</scope>
    <source>
        <strain evidence="2 3">Bd21</strain>
    </source>
</reference>
<evidence type="ECO:0000256" key="1">
    <source>
        <dbReference type="SAM" id="MobiDB-lite"/>
    </source>
</evidence>
<dbReference type="Proteomes" id="UP000008810">
    <property type="component" value="Chromosome 5"/>
</dbReference>
<evidence type="ECO:0000313" key="3">
    <source>
        <dbReference type="EnsemblPlants" id="KQJ82244"/>
    </source>
</evidence>
<evidence type="ECO:0000313" key="4">
    <source>
        <dbReference type="Proteomes" id="UP000008810"/>
    </source>
</evidence>
<reference evidence="3" key="3">
    <citation type="submission" date="2018-08" db="UniProtKB">
        <authorList>
            <consortium name="EnsemblPlants"/>
        </authorList>
    </citation>
    <scope>IDENTIFICATION</scope>
    <source>
        <strain evidence="3">cv. Bd21</strain>
    </source>
</reference>
<sequence>MAAHSLIQSERSKQKNKHEARNSVSTNNNTDAIGIQRSAALLGLRSCFVDSIRKLAHGPHSKETARKCYRSCSKKQLREGDRAR</sequence>
<accession>A0A0Q3E7G3</accession>
<dbReference type="InParanoid" id="A0A0Q3E7G3"/>
<dbReference type="AlphaFoldDB" id="A0A0Q3E7G3"/>
<dbReference type="Gramene" id="KQJ82244">
    <property type="protein sequence ID" value="KQJ82244"/>
    <property type="gene ID" value="BRADI_5g07755v3"/>
</dbReference>
<name>A0A0Q3E7G3_BRADI</name>
<feature type="compositionally biased region" description="Basic and acidic residues" evidence="1">
    <location>
        <begin position="10"/>
        <end position="21"/>
    </location>
</feature>
<feature type="region of interest" description="Disordered" evidence="1">
    <location>
        <begin position="1"/>
        <end position="30"/>
    </location>
</feature>
<dbReference type="EMBL" id="CM000884">
    <property type="protein sequence ID" value="KQJ82244.1"/>
    <property type="molecule type" value="Genomic_DNA"/>
</dbReference>
<protein>
    <submittedName>
        <fullName evidence="2 3">Uncharacterized protein</fullName>
    </submittedName>
</protein>